<dbReference type="AlphaFoldDB" id="A0A9P7MAT1"/>
<keyword evidence="2" id="KW-1185">Reference proteome</keyword>
<accession>A0A9P7MAT1</accession>
<gene>
    <name evidence="1" type="ORF">E4U60_003178</name>
</gene>
<evidence type="ECO:0000313" key="2">
    <source>
        <dbReference type="Proteomes" id="UP000706124"/>
    </source>
</evidence>
<dbReference type="EMBL" id="SRPO01000258">
    <property type="protein sequence ID" value="KAG5935416.1"/>
    <property type="molecule type" value="Genomic_DNA"/>
</dbReference>
<comment type="caution">
    <text evidence="1">The sequence shown here is derived from an EMBL/GenBank/DDBJ whole genome shotgun (WGS) entry which is preliminary data.</text>
</comment>
<name>A0A9P7MAT1_9HYPO</name>
<proteinExistence type="predicted"/>
<organism evidence="1 2">
    <name type="scientific">Claviceps pazoutovae</name>
    <dbReference type="NCBI Taxonomy" id="1649127"/>
    <lineage>
        <taxon>Eukaryota</taxon>
        <taxon>Fungi</taxon>
        <taxon>Dikarya</taxon>
        <taxon>Ascomycota</taxon>
        <taxon>Pezizomycotina</taxon>
        <taxon>Sordariomycetes</taxon>
        <taxon>Hypocreomycetidae</taxon>
        <taxon>Hypocreales</taxon>
        <taxon>Clavicipitaceae</taxon>
        <taxon>Claviceps</taxon>
    </lineage>
</organism>
<dbReference type="Proteomes" id="UP000706124">
    <property type="component" value="Unassembled WGS sequence"/>
</dbReference>
<evidence type="ECO:0000313" key="1">
    <source>
        <dbReference type="EMBL" id="KAG5935416.1"/>
    </source>
</evidence>
<dbReference type="OrthoDB" id="2449435at2759"/>
<protein>
    <submittedName>
        <fullName evidence="1">Uncharacterized protein</fullName>
    </submittedName>
</protein>
<sequence length="160" mass="18022">MYDFSLLNKLVGSIGDNRTMHLGVVLMKHKDEITDNDGDFINALNAVFPETGILMYQRHMNKGAESYLRTQLSSRFVRRREGTRRIDNEGTNEFMMLYKSLMESPNVADYEHPSHEATAYKIHENPGLWKHGVQGVDESPVVVGNPELDINAIGLTSTGP</sequence>
<reference evidence="1 2" key="1">
    <citation type="journal article" date="2020" name="bioRxiv">
        <title>Whole genome comparisons of ergot fungi reveals the divergence and evolution of species within the genus Claviceps are the result of varying mechanisms driving genome evolution and host range expansion.</title>
        <authorList>
            <person name="Wyka S.A."/>
            <person name="Mondo S.J."/>
            <person name="Liu M."/>
            <person name="Dettman J."/>
            <person name="Nalam V."/>
            <person name="Broders K.D."/>
        </authorList>
    </citation>
    <scope>NUCLEOTIDE SEQUENCE [LARGE SCALE GENOMIC DNA]</scope>
    <source>
        <strain evidence="1 2">CCC 1485</strain>
    </source>
</reference>